<name>A0A382BIB7_9ZZZZ</name>
<dbReference type="AlphaFoldDB" id="A0A382BIB7"/>
<proteinExistence type="predicted"/>
<organism evidence="2">
    <name type="scientific">marine metagenome</name>
    <dbReference type="NCBI Taxonomy" id="408172"/>
    <lineage>
        <taxon>unclassified sequences</taxon>
        <taxon>metagenomes</taxon>
        <taxon>ecological metagenomes</taxon>
    </lineage>
</organism>
<protein>
    <recommendedName>
        <fullName evidence="1">Linalool dehydratase/isomerase domain-containing protein</fullName>
    </recommendedName>
</protein>
<feature type="domain" description="Linalool dehydratase/isomerase" evidence="1">
    <location>
        <begin position="80"/>
        <end position="338"/>
    </location>
</feature>
<gene>
    <name evidence="2" type="ORF">METZ01_LOCUS166223</name>
</gene>
<evidence type="ECO:0000259" key="1">
    <source>
        <dbReference type="Pfam" id="PF18566"/>
    </source>
</evidence>
<evidence type="ECO:0000313" key="2">
    <source>
        <dbReference type="EMBL" id="SVB13369.1"/>
    </source>
</evidence>
<reference evidence="2" key="1">
    <citation type="submission" date="2018-05" db="EMBL/GenBank/DDBJ databases">
        <authorList>
            <person name="Lanie J.A."/>
            <person name="Ng W.-L."/>
            <person name="Kazmierczak K.M."/>
            <person name="Andrzejewski T.M."/>
            <person name="Davidsen T.M."/>
            <person name="Wayne K.J."/>
            <person name="Tettelin H."/>
            <person name="Glass J.I."/>
            <person name="Rusch D."/>
            <person name="Podicherti R."/>
            <person name="Tsui H.-C.T."/>
            <person name="Winkler M.E."/>
        </authorList>
    </citation>
    <scope>NUCLEOTIDE SEQUENCE</scope>
</reference>
<dbReference type="Pfam" id="PF18566">
    <property type="entry name" value="Ldi"/>
    <property type="match status" value="1"/>
</dbReference>
<feature type="non-terminal residue" evidence="2">
    <location>
        <position position="341"/>
    </location>
</feature>
<dbReference type="InterPro" id="IPR041411">
    <property type="entry name" value="Ldi"/>
</dbReference>
<accession>A0A382BIB7</accession>
<dbReference type="EMBL" id="UINC01029882">
    <property type="protein sequence ID" value="SVB13369.1"/>
    <property type="molecule type" value="Genomic_DNA"/>
</dbReference>
<sequence length="341" mass="39959">MNKRIKLSLFLTGIIFLLALYSFYPLGLPNAKKYFEPIGQRTLQQDEIGQFNYVYNTYEIMDITGDEFIGWDTSEHLRWRYGIAFSSYGMPSIAMISQEHADRAKHAMYLMIKKMKSPKVWGDWISYGMGDDPISEGNVMYKGHLNLMYGLYQLMSGDEEFSREFTWLTSRIIDEMRRHHIEGKHEGADCEPGRYFAQCNSISLLSLKIYDKLYGTNYSEVEASWTINFIKQKMTDKNNGFYLKMYNTKHQFCNPQLSGYTNAWTMTFLRVYEQKYNEDLYSEWKENFTQELGPFAYVKEDLEAGASPLAHLTGLLAAKEFGDISLFRKLRNSIDRELYQK</sequence>